<comment type="caution">
    <text evidence="3">The sequence shown here is derived from an EMBL/GenBank/DDBJ whole genome shotgun (WGS) entry which is preliminary data.</text>
</comment>
<evidence type="ECO:0008006" key="5">
    <source>
        <dbReference type="Google" id="ProtNLM"/>
    </source>
</evidence>
<dbReference type="EMBL" id="JBHSFP010000008">
    <property type="protein sequence ID" value="MFC4532089.1"/>
    <property type="molecule type" value="Genomic_DNA"/>
</dbReference>
<dbReference type="Proteomes" id="UP001596004">
    <property type="component" value="Unassembled WGS sequence"/>
</dbReference>
<proteinExistence type="predicted"/>
<reference evidence="4" key="1">
    <citation type="journal article" date="2019" name="Int. J. Syst. Evol. Microbiol.">
        <title>The Global Catalogue of Microorganisms (GCM) 10K type strain sequencing project: providing services to taxonomists for standard genome sequencing and annotation.</title>
        <authorList>
            <consortium name="The Broad Institute Genomics Platform"/>
            <consortium name="The Broad Institute Genome Sequencing Center for Infectious Disease"/>
            <person name="Wu L."/>
            <person name="Ma J."/>
        </authorList>
    </citation>
    <scope>NUCLEOTIDE SEQUENCE [LARGE SCALE GENOMIC DNA]</scope>
    <source>
        <strain evidence="4">CGMCC 4.7132</strain>
    </source>
</reference>
<sequence>MYAELTLGRGIAVGHGAVAVLMHRAGIKGLSGHRRRRPTPQVPTATDMVDRLFTRSSPNQPWVTDITEHPTREGKRRHTWASTPATIGSVRSLLAGHNLQEGATGMDGIFPRPENP</sequence>
<keyword evidence="2" id="KW-0812">Transmembrane</keyword>
<keyword evidence="2" id="KW-1133">Transmembrane helix</keyword>
<name>A0ABV9CFX9_9ACTN</name>
<gene>
    <name evidence="3" type="ORF">ACFO60_15060</name>
</gene>
<dbReference type="RefSeq" id="WP_380840811.1">
    <property type="nucleotide sequence ID" value="NZ_JBHSFP010000008.1"/>
</dbReference>
<protein>
    <recommendedName>
        <fullName evidence="5">Transposase</fullName>
    </recommendedName>
</protein>
<evidence type="ECO:0000313" key="3">
    <source>
        <dbReference type="EMBL" id="MFC4532089.1"/>
    </source>
</evidence>
<evidence type="ECO:0000256" key="2">
    <source>
        <dbReference type="SAM" id="Phobius"/>
    </source>
</evidence>
<keyword evidence="2" id="KW-0472">Membrane</keyword>
<keyword evidence="4" id="KW-1185">Reference proteome</keyword>
<organism evidence="3 4">
    <name type="scientific">Sphaerisporangium dianthi</name>
    <dbReference type="NCBI Taxonomy" id="1436120"/>
    <lineage>
        <taxon>Bacteria</taxon>
        <taxon>Bacillati</taxon>
        <taxon>Actinomycetota</taxon>
        <taxon>Actinomycetes</taxon>
        <taxon>Streptosporangiales</taxon>
        <taxon>Streptosporangiaceae</taxon>
        <taxon>Sphaerisporangium</taxon>
    </lineage>
</organism>
<feature type="transmembrane region" description="Helical" evidence="2">
    <location>
        <begin position="6"/>
        <end position="27"/>
    </location>
</feature>
<accession>A0ABV9CFX9</accession>
<evidence type="ECO:0000313" key="4">
    <source>
        <dbReference type="Proteomes" id="UP001596004"/>
    </source>
</evidence>
<evidence type="ECO:0000256" key="1">
    <source>
        <dbReference type="SAM" id="MobiDB-lite"/>
    </source>
</evidence>
<feature type="region of interest" description="Disordered" evidence="1">
    <location>
        <begin position="55"/>
        <end position="84"/>
    </location>
</feature>